<keyword evidence="7" id="KW-1185">Reference proteome</keyword>
<keyword evidence="3" id="KW-0519">Myristate</keyword>
<evidence type="ECO:0000256" key="4">
    <source>
        <dbReference type="ARBA" id="ARBA00023288"/>
    </source>
</evidence>
<evidence type="ECO:0000256" key="2">
    <source>
        <dbReference type="ARBA" id="ARBA00015736"/>
    </source>
</evidence>
<keyword evidence="4" id="KW-0449">Lipoprotein</keyword>
<dbReference type="PANTHER" id="PTHR12895:SF9">
    <property type="entry name" value="DYMECLIN"/>
    <property type="match status" value="1"/>
</dbReference>
<sequence length="811" mass="92733">MPKSLQSAPLSRPPQLYSPSSPVPIPPVTTAYHSPLEPTYSTASRSFQGRKVPLFLDTSNADNDLLFPQSSITTPIIPVTPSQSFPSSGLVSPSTRRPSNLAVGSQQSFIQRKSFAEIVIFTNAQYSQLKILCSDKTLSAYNAEIWESILVNEKFPTTNSGVIVVFTSYLVLILTSDHLRQDAYDVEMATVSLAIEFATNNEKTANFNTLLLHCLSQIRRVLEPEFTGDIPVSAYNSLFLIRVFSKHFIGNMTRDEIHRQFEGQCLDDDIVDKHMINGLTCEENKYTRIELGPNHLVIDLLVIQDSRSKSEQLLDCLVTVISTLDPISNASTYEFYQECLNTLLALLSTQIHQPSANQLDNNYFLNILLTCFSNDIDILTKRLIMNFVEQKSPPPASTNVVYNAYSYLFPGRSSAALPADIPPIADRSLLILLLLASQWKMPGQDKNKFREAIKSLKDSQISEGSDMAISFRALYQLICRQLSNEEICLILYLLMVENEDFRVYVLSRLDPEILLLQILRLLYDGVEGRTNYSQMYILLTILLLFSQDEVFNENIQKIQITYQPWFTERLLKSISLGGLTYLVLIRIIQYNLCSHRDVYFHTSSLAIMANLGSSIQDTHPYVAQRLVNLFDIVAKRYQKLYKKAQEGEEENSDDISIYGDLVCLVLEIINSVLTRRLNLNPELIYSLLHKKDLFTRFQSHPRFAELIANINNVTSYFHVRISESNLKSPSAEEISELIETTARTWPPGRLKEFPDLKFQYEEESESQEFFCPYVWALIYRHTWIYWDEEKARILHDYIMHEETVASDVFIV</sequence>
<dbReference type="InterPro" id="IPR019142">
    <property type="entry name" value="Dymeclin"/>
</dbReference>
<accession>A0A397VJN0</accession>
<comment type="caution">
    <text evidence="6">The sequence shown here is derived from an EMBL/GenBank/DDBJ whole genome shotgun (WGS) entry which is preliminary data.</text>
</comment>
<dbReference type="Pfam" id="PF09742">
    <property type="entry name" value="Dymeclin"/>
    <property type="match status" value="1"/>
</dbReference>
<feature type="region of interest" description="Disordered" evidence="5">
    <location>
        <begin position="1"/>
        <end position="22"/>
    </location>
</feature>
<dbReference type="GO" id="GO:0005794">
    <property type="term" value="C:Golgi apparatus"/>
    <property type="evidence" value="ECO:0007669"/>
    <property type="project" value="TreeGrafter"/>
</dbReference>
<proteinExistence type="inferred from homology"/>
<dbReference type="STRING" id="44941.A0A397VJN0"/>
<reference evidence="6 7" key="1">
    <citation type="submission" date="2018-06" db="EMBL/GenBank/DDBJ databases">
        <title>Comparative genomics reveals the genomic features of Rhizophagus irregularis, R. cerebriforme, R. diaphanum and Gigaspora rosea, and their symbiotic lifestyle signature.</title>
        <authorList>
            <person name="Morin E."/>
            <person name="San Clemente H."/>
            <person name="Chen E.C.H."/>
            <person name="De La Providencia I."/>
            <person name="Hainaut M."/>
            <person name="Kuo A."/>
            <person name="Kohler A."/>
            <person name="Murat C."/>
            <person name="Tang N."/>
            <person name="Roy S."/>
            <person name="Loubradou J."/>
            <person name="Henrissat B."/>
            <person name="Grigoriev I.V."/>
            <person name="Corradi N."/>
            <person name="Roux C."/>
            <person name="Martin F.M."/>
        </authorList>
    </citation>
    <scope>NUCLEOTIDE SEQUENCE [LARGE SCALE GENOMIC DNA]</scope>
    <source>
        <strain evidence="6 7">DAOM 194757</strain>
    </source>
</reference>
<dbReference type="OrthoDB" id="10253409at2759"/>
<dbReference type="Proteomes" id="UP000266673">
    <property type="component" value="Unassembled WGS sequence"/>
</dbReference>
<organism evidence="6 7">
    <name type="scientific">Gigaspora rosea</name>
    <dbReference type="NCBI Taxonomy" id="44941"/>
    <lineage>
        <taxon>Eukaryota</taxon>
        <taxon>Fungi</taxon>
        <taxon>Fungi incertae sedis</taxon>
        <taxon>Mucoromycota</taxon>
        <taxon>Glomeromycotina</taxon>
        <taxon>Glomeromycetes</taxon>
        <taxon>Diversisporales</taxon>
        <taxon>Gigasporaceae</taxon>
        <taxon>Gigaspora</taxon>
    </lineage>
</organism>
<protein>
    <recommendedName>
        <fullName evidence="2">Dymeclin</fullName>
    </recommendedName>
</protein>
<evidence type="ECO:0000313" key="6">
    <source>
        <dbReference type="EMBL" id="RIB22212.1"/>
    </source>
</evidence>
<gene>
    <name evidence="6" type="ORF">C2G38_2174493</name>
</gene>
<comment type="similarity">
    <text evidence="1">Belongs to the dymeclin family.</text>
</comment>
<dbReference type="GO" id="GO:0007030">
    <property type="term" value="P:Golgi organization"/>
    <property type="evidence" value="ECO:0007669"/>
    <property type="project" value="TreeGrafter"/>
</dbReference>
<evidence type="ECO:0000256" key="1">
    <source>
        <dbReference type="ARBA" id="ARBA00010603"/>
    </source>
</evidence>
<name>A0A397VJN0_9GLOM</name>
<evidence type="ECO:0000256" key="5">
    <source>
        <dbReference type="SAM" id="MobiDB-lite"/>
    </source>
</evidence>
<dbReference type="AlphaFoldDB" id="A0A397VJN0"/>
<dbReference type="PANTHER" id="PTHR12895">
    <property type="entry name" value="DYMECLIN"/>
    <property type="match status" value="1"/>
</dbReference>
<evidence type="ECO:0000313" key="7">
    <source>
        <dbReference type="Proteomes" id="UP000266673"/>
    </source>
</evidence>
<evidence type="ECO:0000256" key="3">
    <source>
        <dbReference type="ARBA" id="ARBA00022707"/>
    </source>
</evidence>
<dbReference type="EMBL" id="QKWP01000319">
    <property type="protein sequence ID" value="RIB22212.1"/>
    <property type="molecule type" value="Genomic_DNA"/>
</dbReference>